<dbReference type="GO" id="GO:0006886">
    <property type="term" value="P:intracellular protein transport"/>
    <property type="evidence" value="ECO:0007669"/>
    <property type="project" value="UniProtKB-UniRule"/>
</dbReference>
<dbReference type="Pfam" id="PF00637">
    <property type="entry name" value="Clathrin"/>
    <property type="match status" value="1"/>
</dbReference>
<dbReference type="InterPro" id="IPR000547">
    <property type="entry name" value="Clathrin_H-chain/VPS_repeat"/>
</dbReference>
<dbReference type="InterPro" id="IPR032914">
    <property type="entry name" value="Vam6/VPS39/TRAP1"/>
</dbReference>
<evidence type="ECO:0000313" key="3">
    <source>
        <dbReference type="EMBL" id="CAK5269220.1"/>
    </source>
</evidence>
<dbReference type="Proteomes" id="UP001295794">
    <property type="component" value="Unassembled WGS sequence"/>
</dbReference>
<organism evidence="3 4">
    <name type="scientific">Mycena citricolor</name>
    <dbReference type="NCBI Taxonomy" id="2018698"/>
    <lineage>
        <taxon>Eukaryota</taxon>
        <taxon>Fungi</taxon>
        <taxon>Dikarya</taxon>
        <taxon>Basidiomycota</taxon>
        <taxon>Agaricomycotina</taxon>
        <taxon>Agaricomycetes</taxon>
        <taxon>Agaricomycetidae</taxon>
        <taxon>Agaricales</taxon>
        <taxon>Marasmiineae</taxon>
        <taxon>Mycenaceae</taxon>
        <taxon>Mycena</taxon>
    </lineage>
</organism>
<reference evidence="3" key="1">
    <citation type="submission" date="2023-11" db="EMBL/GenBank/DDBJ databases">
        <authorList>
            <person name="De Vega J J."/>
            <person name="De Vega J J."/>
        </authorList>
    </citation>
    <scope>NUCLEOTIDE SEQUENCE</scope>
</reference>
<name>A0AAD2H5R0_9AGAR</name>
<keyword evidence="4" id="KW-1185">Reference proteome</keyword>
<dbReference type="GO" id="GO:0000329">
    <property type="term" value="C:fungal-type vacuole membrane"/>
    <property type="evidence" value="ECO:0007669"/>
    <property type="project" value="TreeGrafter"/>
</dbReference>
<feature type="repeat" description="CHCR" evidence="1">
    <location>
        <begin position="41"/>
        <end position="199"/>
    </location>
</feature>
<sequence length="327" mass="38233">MEDKLAPSILYLQKLGPDHLQEIFESGRWLFEQDRSMAFQIFTSEDVELPRSSVADYLEGIDPQLCIRYLEFLIQERQEESTLFHDRLAELYLKTTLSARKRNEKDWSQHYDKLLKFIETTDRYRIDRLYSHLSSEDLFEARAILLGRFGRHDQALELYVYRLQDFLKAEQHCIRAYVAGSDTSNVFLTLLRIYLQPTSKTTADLLQPALELIARHSHQLDSVATLQLLPPLVTTQDVRTFLVGALRAPIFDTRVVRNLSKARGDQVDCKLMALQTRRVKVTDSRICPQCHKRIGNSFIAVHSPRGEVTHYQCREAFSRKLNETRRW</sequence>
<proteinExistence type="predicted"/>
<evidence type="ECO:0000256" key="1">
    <source>
        <dbReference type="PROSITE-ProRule" id="PRU01006"/>
    </source>
</evidence>
<dbReference type="InterPro" id="IPR055358">
    <property type="entry name" value="CHCR"/>
</dbReference>
<accession>A0AAD2H5R0</accession>
<dbReference type="PROSITE" id="PS50236">
    <property type="entry name" value="CHCR"/>
    <property type="match status" value="1"/>
</dbReference>
<evidence type="ECO:0000259" key="2">
    <source>
        <dbReference type="Pfam" id="PF10367"/>
    </source>
</evidence>
<protein>
    <recommendedName>
        <fullName evidence="2">Vacuolar sorting protein 39/Transforming growth factor beta receptor-associated zinc finger domain-containing protein</fullName>
    </recommendedName>
</protein>
<feature type="domain" description="Vacuolar sorting protein 39/Transforming growth factor beta receptor-associated zinc finger" evidence="2">
    <location>
        <begin position="277"/>
        <end position="314"/>
    </location>
</feature>
<dbReference type="AlphaFoldDB" id="A0AAD2H5R0"/>
<dbReference type="InterPro" id="IPR019453">
    <property type="entry name" value="VPS39/TGFA1_Znf"/>
</dbReference>
<dbReference type="EMBL" id="CAVNYO010000142">
    <property type="protein sequence ID" value="CAK5269220.1"/>
    <property type="molecule type" value="Genomic_DNA"/>
</dbReference>
<evidence type="ECO:0000313" key="4">
    <source>
        <dbReference type="Proteomes" id="UP001295794"/>
    </source>
</evidence>
<dbReference type="GO" id="GO:0006914">
    <property type="term" value="P:autophagy"/>
    <property type="evidence" value="ECO:0007669"/>
    <property type="project" value="TreeGrafter"/>
</dbReference>
<gene>
    <name evidence="3" type="ORF">MYCIT1_LOCUS12780</name>
</gene>
<dbReference type="PANTHER" id="PTHR12894:SF49">
    <property type="entry name" value="VAM6_VPS39-LIKE PROTEIN"/>
    <property type="match status" value="1"/>
</dbReference>
<comment type="caution">
    <text evidence="3">The sequence shown here is derived from an EMBL/GenBank/DDBJ whole genome shotgun (WGS) entry which is preliminary data.</text>
</comment>
<dbReference type="Pfam" id="PF10367">
    <property type="entry name" value="zf-Vps39_C"/>
    <property type="match status" value="1"/>
</dbReference>
<dbReference type="GO" id="GO:0034058">
    <property type="term" value="P:endosomal vesicle fusion"/>
    <property type="evidence" value="ECO:0007669"/>
    <property type="project" value="TreeGrafter"/>
</dbReference>
<dbReference type="PANTHER" id="PTHR12894">
    <property type="entry name" value="CNH DOMAIN CONTAINING"/>
    <property type="match status" value="1"/>
</dbReference>